<reference evidence="1 2" key="1">
    <citation type="submission" date="2016-07" db="EMBL/GenBank/DDBJ databases">
        <title>Pervasive Adenine N6-methylation of Active Genes in Fungi.</title>
        <authorList>
            <consortium name="DOE Joint Genome Institute"/>
            <person name="Mondo S.J."/>
            <person name="Dannebaum R.O."/>
            <person name="Kuo R.C."/>
            <person name="Labutti K."/>
            <person name="Haridas S."/>
            <person name="Kuo A."/>
            <person name="Salamov A."/>
            <person name="Ahrendt S.R."/>
            <person name="Lipzen A."/>
            <person name="Sullivan W."/>
            <person name="Andreopoulos W.B."/>
            <person name="Clum A."/>
            <person name="Lindquist E."/>
            <person name="Daum C."/>
            <person name="Ramamoorthy G.K."/>
            <person name="Gryganskyi A."/>
            <person name="Culley D."/>
            <person name="Magnuson J.K."/>
            <person name="James T.Y."/>
            <person name="O'Malley M.A."/>
            <person name="Stajich J.E."/>
            <person name="Spatafora J.W."/>
            <person name="Visel A."/>
            <person name="Grigoriev I.V."/>
        </authorList>
    </citation>
    <scope>NUCLEOTIDE SEQUENCE [LARGE SCALE GENOMIC DNA]</scope>
    <source>
        <strain evidence="1 2">CBS 115471</strain>
    </source>
</reference>
<protein>
    <submittedName>
        <fullName evidence="1">Uncharacterized protein</fullName>
    </submittedName>
</protein>
<dbReference type="EMBL" id="MCFA01000027">
    <property type="protein sequence ID" value="ORY15120.1"/>
    <property type="molecule type" value="Genomic_DNA"/>
</dbReference>
<dbReference type="Proteomes" id="UP000193144">
    <property type="component" value="Unassembled WGS sequence"/>
</dbReference>
<dbReference type="AlphaFoldDB" id="A0A1Y1ZY55"/>
<name>A0A1Y1ZY55_9PLEO</name>
<proteinExistence type="predicted"/>
<keyword evidence="2" id="KW-1185">Reference proteome</keyword>
<evidence type="ECO:0000313" key="1">
    <source>
        <dbReference type="EMBL" id="ORY15120.1"/>
    </source>
</evidence>
<gene>
    <name evidence="1" type="ORF">BCR34DRAFT_189356</name>
</gene>
<comment type="caution">
    <text evidence="1">The sequence shown here is derived from an EMBL/GenBank/DDBJ whole genome shotgun (WGS) entry which is preliminary data.</text>
</comment>
<organism evidence="1 2">
    <name type="scientific">Clohesyomyces aquaticus</name>
    <dbReference type="NCBI Taxonomy" id="1231657"/>
    <lineage>
        <taxon>Eukaryota</taxon>
        <taxon>Fungi</taxon>
        <taxon>Dikarya</taxon>
        <taxon>Ascomycota</taxon>
        <taxon>Pezizomycotina</taxon>
        <taxon>Dothideomycetes</taxon>
        <taxon>Pleosporomycetidae</taxon>
        <taxon>Pleosporales</taxon>
        <taxon>Lindgomycetaceae</taxon>
        <taxon>Clohesyomyces</taxon>
    </lineage>
</organism>
<sequence length="170" mass="18744">MQLRWIPAQQQHVRRRITTVHRSAPMASLPPVQYGGSNLIYPVLLGAFYPRNKTLAMEGHRRGNPTMGALSRCGDCDTLILPPHAKQWTNVLDAKKIFKPRFEKAAHFAQEQESPCNTIARLALAIPNPTAAASHKPTYRAQPNLHALVKSESPAAWLSQGKPAKPAATD</sequence>
<accession>A0A1Y1ZY55</accession>
<evidence type="ECO:0000313" key="2">
    <source>
        <dbReference type="Proteomes" id="UP000193144"/>
    </source>
</evidence>